<organism evidence="6 7">
    <name type="scientific">Methylophaga lonarensis MPL</name>
    <dbReference type="NCBI Taxonomy" id="1286106"/>
    <lineage>
        <taxon>Bacteria</taxon>
        <taxon>Pseudomonadati</taxon>
        <taxon>Pseudomonadota</taxon>
        <taxon>Gammaproteobacteria</taxon>
        <taxon>Thiotrichales</taxon>
        <taxon>Piscirickettsiaceae</taxon>
        <taxon>Methylophaga</taxon>
    </lineage>
</organism>
<dbReference type="Gene3D" id="1.20.58.380">
    <property type="entry name" value="Flagellar protein flit"/>
    <property type="match status" value="1"/>
</dbReference>
<evidence type="ECO:0000256" key="2">
    <source>
        <dbReference type="ARBA" id="ARBA00022490"/>
    </source>
</evidence>
<gene>
    <name evidence="6" type="ORF">MPL1_00347</name>
</gene>
<evidence type="ECO:0000256" key="3">
    <source>
        <dbReference type="ARBA" id="ARBA00022795"/>
    </source>
</evidence>
<dbReference type="Pfam" id="PF05400">
    <property type="entry name" value="FliT"/>
    <property type="match status" value="1"/>
</dbReference>
<evidence type="ECO:0000256" key="4">
    <source>
        <dbReference type="ARBA" id="ARBA00023186"/>
    </source>
</evidence>
<evidence type="ECO:0000256" key="1">
    <source>
        <dbReference type="ARBA" id="ARBA00004514"/>
    </source>
</evidence>
<comment type="subcellular location">
    <subcellularLocation>
        <location evidence="1">Cytoplasm</location>
        <location evidence="1">Cytosol</location>
    </subcellularLocation>
</comment>
<comment type="caution">
    <text evidence="6">The sequence shown here is derived from an EMBL/GenBank/DDBJ whole genome shotgun (WGS) entry which is preliminary data.</text>
</comment>
<dbReference type="PATRIC" id="fig|1286106.3.peg.68"/>
<dbReference type="GO" id="GO:0044781">
    <property type="term" value="P:bacterial-type flagellum organization"/>
    <property type="evidence" value="ECO:0007669"/>
    <property type="project" value="UniProtKB-KW"/>
</dbReference>
<keyword evidence="7" id="KW-1185">Reference proteome</keyword>
<name>M7PV26_9GAMM</name>
<keyword evidence="3" id="KW-1005">Bacterial flagellum biogenesis</keyword>
<dbReference type="Proteomes" id="UP000012019">
    <property type="component" value="Unassembled WGS sequence"/>
</dbReference>
<accession>M7PV26</accession>
<evidence type="ECO:0000256" key="5">
    <source>
        <dbReference type="ARBA" id="ARBA00093797"/>
    </source>
</evidence>
<dbReference type="STRING" id="1286106.MPL1_00347"/>
<sequence length="104" mass="11922">MSLMSELKKTIGQGIALSERLIQIAEQGDWEVFQKLEPQRQALVKQLDVSTVDPDEVTQVREGLAQLISLNEQLEQLCQSQRTELLQQLQLLKKSDKARKAYQE</sequence>
<dbReference type="InterPro" id="IPR008622">
    <property type="entry name" value="FliT"/>
</dbReference>
<evidence type="ECO:0000313" key="6">
    <source>
        <dbReference type="EMBL" id="EMR14284.1"/>
    </source>
</evidence>
<reference evidence="6 7" key="1">
    <citation type="journal article" date="2013" name="Genome Announc.">
        <title>Draft Genome Sequence of Methylophaga lonarensis MPLT, a Haloalkaliphilic (Non-Methane-Utilizing) Methylotroph.</title>
        <authorList>
            <person name="Shetty S.A."/>
            <person name="Marathe N.P."/>
            <person name="Munot H."/>
            <person name="Antony C.P."/>
            <person name="Dhotre D.P."/>
            <person name="Murrell J.C."/>
            <person name="Shouche Y.S."/>
        </authorList>
    </citation>
    <scope>NUCLEOTIDE SEQUENCE [LARGE SCALE GENOMIC DNA]</scope>
    <source>
        <strain evidence="6 7">MPL</strain>
    </source>
</reference>
<protein>
    <recommendedName>
        <fullName evidence="5">Flagellar protein FliT</fullName>
    </recommendedName>
</protein>
<keyword evidence="4" id="KW-0143">Chaperone</keyword>
<proteinExistence type="predicted"/>
<dbReference type="AlphaFoldDB" id="M7PV26"/>
<keyword evidence="2" id="KW-0963">Cytoplasm</keyword>
<dbReference type="EMBL" id="APHR01000002">
    <property type="protein sequence ID" value="EMR14284.1"/>
    <property type="molecule type" value="Genomic_DNA"/>
</dbReference>
<evidence type="ECO:0000313" key="7">
    <source>
        <dbReference type="Proteomes" id="UP000012019"/>
    </source>
</evidence>